<dbReference type="EMBL" id="JAACJN010000109">
    <property type="protein sequence ID" value="KAF5372727.1"/>
    <property type="molecule type" value="Genomic_DNA"/>
</dbReference>
<dbReference type="SUPFAM" id="SSF51735">
    <property type="entry name" value="NAD(P)-binding Rossmann-fold domains"/>
    <property type="match status" value="1"/>
</dbReference>
<proteinExistence type="inferred from homology"/>
<keyword evidence="2" id="KW-0521">NADP</keyword>
<gene>
    <name evidence="5" type="ORF">D9757_011639</name>
</gene>
<dbReference type="AlphaFoldDB" id="A0A8H5LX18"/>
<reference evidence="5 6" key="1">
    <citation type="journal article" date="2020" name="ISME J.">
        <title>Uncovering the hidden diversity of litter-decomposition mechanisms in mushroom-forming fungi.</title>
        <authorList>
            <person name="Floudas D."/>
            <person name="Bentzer J."/>
            <person name="Ahren D."/>
            <person name="Johansson T."/>
            <person name="Persson P."/>
            <person name="Tunlid A."/>
        </authorList>
    </citation>
    <scope>NUCLEOTIDE SEQUENCE [LARGE SCALE GENOMIC DNA]</scope>
    <source>
        <strain evidence="5 6">CBS 406.79</strain>
    </source>
</reference>
<dbReference type="PANTHER" id="PTHR42748">
    <property type="entry name" value="NITROGEN METABOLITE REPRESSION PROTEIN NMRA FAMILY MEMBER"/>
    <property type="match status" value="1"/>
</dbReference>
<comment type="similarity">
    <text evidence="1">Belongs to the NmrA-type oxidoreductase family.</text>
</comment>
<dbReference type="PANTHER" id="PTHR42748:SF7">
    <property type="entry name" value="NMRA LIKE REDOX SENSOR 1-RELATED"/>
    <property type="match status" value="1"/>
</dbReference>
<evidence type="ECO:0000256" key="3">
    <source>
        <dbReference type="SAM" id="MobiDB-lite"/>
    </source>
</evidence>
<organism evidence="5 6">
    <name type="scientific">Collybiopsis confluens</name>
    <dbReference type="NCBI Taxonomy" id="2823264"/>
    <lineage>
        <taxon>Eukaryota</taxon>
        <taxon>Fungi</taxon>
        <taxon>Dikarya</taxon>
        <taxon>Basidiomycota</taxon>
        <taxon>Agaricomycotina</taxon>
        <taxon>Agaricomycetes</taxon>
        <taxon>Agaricomycetidae</taxon>
        <taxon>Agaricales</taxon>
        <taxon>Marasmiineae</taxon>
        <taxon>Omphalotaceae</taxon>
        <taxon>Collybiopsis</taxon>
    </lineage>
</organism>
<keyword evidence="6" id="KW-1185">Reference proteome</keyword>
<evidence type="ECO:0000259" key="4">
    <source>
        <dbReference type="Pfam" id="PF05368"/>
    </source>
</evidence>
<protein>
    <recommendedName>
        <fullName evidence="4">NmrA-like domain-containing protein</fullName>
    </recommendedName>
</protein>
<dbReference type="Proteomes" id="UP000518752">
    <property type="component" value="Unassembled WGS sequence"/>
</dbReference>
<dbReference type="InterPro" id="IPR036291">
    <property type="entry name" value="NAD(P)-bd_dom_sf"/>
</dbReference>
<evidence type="ECO:0000256" key="1">
    <source>
        <dbReference type="ARBA" id="ARBA00006328"/>
    </source>
</evidence>
<dbReference type="Pfam" id="PF05368">
    <property type="entry name" value="NmrA"/>
    <property type="match status" value="1"/>
</dbReference>
<evidence type="ECO:0000313" key="6">
    <source>
        <dbReference type="Proteomes" id="UP000518752"/>
    </source>
</evidence>
<feature type="domain" description="NmrA-like" evidence="4">
    <location>
        <begin position="32"/>
        <end position="276"/>
    </location>
</feature>
<dbReference type="GO" id="GO:0005634">
    <property type="term" value="C:nucleus"/>
    <property type="evidence" value="ECO:0007669"/>
    <property type="project" value="TreeGrafter"/>
</dbReference>
<sequence length="374" mass="39722">MVTADLILIYKYAPVGAGISSFPIAGMTQSPKLVLVTGATGRQGRALIHALLNPSSLTGSAPTSQSSSDSDPEFHILALTRKASSPSAKSLGSQPNVTIVEGNLDSLASIRLIFENAKSKGGIWGVFCVLAFPGLGANADGEEVQGKALADISMDFGVSTFVFSSVERGGERDDDKAVLDRLAKNSDFDHSILRPGFFMENYEGAIGSITVSVLKTGLQTDTTIQLIAVDDIGQVAAGVLKDPRSFQQQILLVVGERSTIKDQEESYKRATGHSLPSYPSFVARGLIAMNGHTKGLIADIERVHKIQEEGAAPDCDAQLLAAKKAYSGLRTFEMWATSRKPGKSMSSAMGSDGVSKRDKDWNKVTIGRLVSGKQ</sequence>
<dbReference type="Gene3D" id="3.90.25.10">
    <property type="entry name" value="UDP-galactose 4-epimerase, domain 1"/>
    <property type="match status" value="1"/>
</dbReference>
<dbReference type="OrthoDB" id="9997102at2759"/>
<accession>A0A8H5LX18</accession>
<comment type="caution">
    <text evidence="5">The sequence shown here is derived from an EMBL/GenBank/DDBJ whole genome shotgun (WGS) entry which is preliminary data.</text>
</comment>
<name>A0A8H5LX18_9AGAR</name>
<feature type="region of interest" description="Disordered" evidence="3">
    <location>
        <begin position="339"/>
        <end position="359"/>
    </location>
</feature>
<dbReference type="InterPro" id="IPR008030">
    <property type="entry name" value="NmrA-like"/>
</dbReference>
<dbReference type="Gene3D" id="3.40.50.720">
    <property type="entry name" value="NAD(P)-binding Rossmann-like Domain"/>
    <property type="match status" value="1"/>
</dbReference>
<dbReference type="InterPro" id="IPR051164">
    <property type="entry name" value="NmrA-like_oxidored"/>
</dbReference>
<evidence type="ECO:0000313" key="5">
    <source>
        <dbReference type="EMBL" id="KAF5372727.1"/>
    </source>
</evidence>
<evidence type="ECO:0000256" key="2">
    <source>
        <dbReference type="ARBA" id="ARBA00022857"/>
    </source>
</evidence>